<sequence>MGDERGGRAVVELKLNESVWSECGARAVVKLKLDESVWSNQSSTSPSSLISSCFGAREVVELWPVRWSNGADHSSDGRRHRVRLV</sequence>
<evidence type="ECO:0000313" key="1">
    <source>
        <dbReference type="EMBL" id="OWM77000.1"/>
    </source>
</evidence>
<reference evidence="2" key="1">
    <citation type="journal article" date="2017" name="Plant J.">
        <title>The pomegranate (Punica granatum L.) genome and the genomics of punicalagin biosynthesis.</title>
        <authorList>
            <person name="Qin G."/>
            <person name="Xu C."/>
            <person name="Ming R."/>
            <person name="Tang H."/>
            <person name="Guyot R."/>
            <person name="Kramer E.M."/>
            <person name="Hu Y."/>
            <person name="Yi X."/>
            <person name="Qi Y."/>
            <person name="Xu X."/>
            <person name="Gao Z."/>
            <person name="Pan H."/>
            <person name="Jian J."/>
            <person name="Tian Y."/>
            <person name="Yue Z."/>
            <person name="Xu Y."/>
        </authorList>
    </citation>
    <scope>NUCLEOTIDE SEQUENCE [LARGE SCALE GENOMIC DNA]</scope>
    <source>
        <strain evidence="2">cv. Dabenzi</strain>
    </source>
</reference>
<dbReference type="Proteomes" id="UP000197138">
    <property type="component" value="Unassembled WGS sequence"/>
</dbReference>
<evidence type="ECO:0000313" key="2">
    <source>
        <dbReference type="Proteomes" id="UP000197138"/>
    </source>
</evidence>
<dbReference type="AlphaFoldDB" id="A0A218WXA4"/>
<name>A0A218WXA4_PUNGR</name>
<gene>
    <name evidence="1" type="ORF">CDL15_Pgr010575</name>
</gene>
<comment type="caution">
    <text evidence="1">The sequence shown here is derived from an EMBL/GenBank/DDBJ whole genome shotgun (WGS) entry which is preliminary data.</text>
</comment>
<dbReference type="EMBL" id="MTKT01002905">
    <property type="protein sequence ID" value="OWM77000.1"/>
    <property type="molecule type" value="Genomic_DNA"/>
</dbReference>
<proteinExistence type="predicted"/>
<protein>
    <submittedName>
        <fullName evidence="1">Uncharacterized protein</fullName>
    </submittedName>
</protein>
<organism evidence="1 2">
    <name type="scientific">Punica granatum</name>
    <name type="common">Pomegranate</name>
    <dbReference type="NCBI Taxonomy" id="22663"/>
    <lineage>
        <taxon>Eukaryota</taxon>
        <taxon>Viridiplantae</taxon>
        <taxon>Streptophyta</taxon>
        <taxon>Embryophyta</taxon>
        <taxon>Tracheophyta</taxon>
        <taxon>Spermatophyta</taxon>
        <taxon>Magnoliopsida</taxon>
        <taxon>eudicotyledons</taxon>
        <taxon>Gunneridae</taxon>
        <taxon>Pentapetalae</taxon>
        <taxon>rosids</taxon>
        <taxon>malvids</taxon>
        <taxon>Myrtales</taxon>
        <taxon>Lythraceae</taxon>
        <taxon>Punica</taxon>
    </lineage>
</organism>
<accession>A0A218WXA4</accession>